<dbReference type="RefSeq" id="WP_378417215.1">
    <property type="nucleotide sequence ID" value="NZ_JBHSFO010000005.1"/>
</dbReference>
<name>A0ABV9FTR4_9NOCA</name>
<gene>
    <name evidence="1" type="ORF">ACFO6S_12050</name>
</gene>
<protein>
    <submittedName>
        <fullName evidence="1">Cold shock domain-containing protein</fullName>
    </submittedName>
</protein>
<comment type="caution">
    <text evidence="1">The sequence shown here is derived from an EMBL/GenBank/DDBJ whole genome shotgun (WGS) entry which is preliminary data.</text>
</comment>
<dbReference type="Gene3D" id="2.40.50.140">
    <property type="entry name" value="Nucleic acid-binding proteins"/>
    <property type="match status" value="1"/>
</dbReference>
<reference evidence="2" key="1">
    <citation type="journal article" date="2019" name="Int. J. Syst. Evol. Microbiol.">
        <title>The Global Catalogue of Microorganisms (GCM) 10K type strain sequencing project: providing services to taxonomists for standard genome sequencing and annotation.</title>
        <authorList>
            <consortium name="The Broad Institute Genomics Platform"/>
            <consortium name="The Broad Institute Genome Sequencing Center for Infectious Disease"/>
            <person name="Wu L."/>
            <person name="Ma J."/>
        </authorList>
    </citation>
    <scope>NUCLEOTIDE SEQUENCE [LARGE SCALE GENOMIC DNA]</scope>
    <source>
        <strain evidence="2">CCUG 54520</strain>
    </source>
</reference>
<dbReference type="EMBL" id="JBHSFO010000005">
    <property type="protein sequence ID" value="MFC4604418.1"/>
    <property type="molecule type" value="Genomic_DNA"/>
</dbReference>
<sequence length="74" mass="8149">MGQTTGTVREWHAELGWGVLDSPDTPGGCWAHYSNIDGTGFRALTVGATVDIDWEHAAQDGYRFRATRVKQPET</sequence>
<evidence type="ECO:0000313" key="1">
    <source>
        <dbReference type="EMBL" id="MFC4604418.1"/>
    </source>
</evidence>
<keyword evidence="2" id="KW-1185">Reference proteome</keyword>
<dbReference type="SUPFAM" id="SSF50249">
    <property type="entry name" value="Nucleic acid-binding proteins"/>
    <property type="match status" value="1"/>
</dbReference>
<proteinExistence type="predicted"/>
<dbReference type="InterPro" id="IPR012340">
    <property type="entry name" value="NA-bd_OB-fold"/>
</dbReference>
<organism evidence="1 2">
    <name type="scientific">Rhodococcus kronopolitis</name>
    <dbReference type="NCBI Taxonomy" id="1460226"/>
    <lineage>
        <taxon>Bacteria</taxon>
        <taxon>Bacillati</taxon>
        <taxon>Actinomycetota</taxon>
        <taxon>Actinomycetes</taxon>
        <taxon>Mycobacteriales</taxon>
        <taxon>Nocardiaceae</taxon>
        <taxon>Rhodococcus</taxon>
    </lineage>
</organism>
<evidence type="ECO:0000313" key="2">
    <source>
        <dbReference type="Proteomes" id="UP001595914"/>
    </source>
</evidence>
<accession>A0ABV9FTR4</accession>
<dbReference type="Proteomes" id="UP001595914">
    <property type="component" value="Unassembled WGS sequence"/>
</dbReference>